<dbReference type="Gene3D" id="3.40.50.1000">
    <property type="entry name" value="HAD superfamily/HAD-like"/>
    <property type="match status" value="1"/>
</dbReference>
<dbReference type="PATRIC" id="fig|1178515.4.peg.2947"/>
<dbReference type="RefSeq" id="WP_068607721.1">
    <property type="nucleotide sequence ID" value="NZ_CP011388.1"/>
</dbReference>
<gene>
    <name evidence="1" type="ORF">SY83_14675</name>
</gene>
<reference evidence="1 2" key="1">
    <citation type="submission" date="2015-01" db="EMBL/GenBank/DDBJ databases">
        <title>Paenibacillus swuensis/DY6/whole genome sequencing.</title>
        <authorList>
            <person name="Kim M.K."/>
            <person name="Srinivasan S."/>
            <person name="Lee J.-J."/>
        </authorList>
    </citation>
    <scope>NUCLEOTIDE SEQUENCE [LARGE SCALE GENOMIC DNA]</scope>
    <source>
        <strain evidence="1 2">DY6</strain>
    </source>
</reference>
<dbReference type="PANTHER" id="PTHR18901:SF38">
    <property type="entry name" value="PSEUDOURIDINE-5'-PHOSPHATASE"/>
    <property type="match status" value="1"/>
</dbReference>
<dbReference type="InterPro" id="IPR036412">
    <property type="entry name" value="HAD-like_sf"/>
</dbReference>
<dbReference type="NCBIfam" id="TIGR01549">
    <property type="entry name" value="HAD-SF-IA-v1"/>
    <property type="match status" value="1"/>
</dbReference>
<dbReference type="SFLD" id="SFLDG01135">
    <property type="entry name" value="C1.5.6:_HAD__Beta-PGM__Phospha"/>
    <property type="match status" value="1"/>
</dbReference>
<name>A0A172TJS7_9BACL</name>
<dbReference type="SUPFAM" id="SSF56784">
    <property type="entry name" value="HAD-like"/>
    <property type="match status" value="1"/>
</dbReference>
<organism evidence="1 2">
    <name type="scientific">Paenibacillus swuensis</name>
    <dbReference type="NCBI Taxonomy" id="1178515"/>
    <lineage>
        <taxon>Bacteria</taxon>
        <taxon>Bacillati</taxon>
        <taxon>Bacillota</taxon>
        <taxon>Bacilli</taxon>
        <taxon>Bacillales</taxon>
        <taxon>Paenibacillaceae</taxon>
        <taxon>Paenibacillus</taxon>
    </lineage>
</organism>
<dbReference type="SFLD" id="SFLDG01129">
    <property type="entry name" value="C1.5:_HAD__Beta-PGM__Phosphata"/>
    <property type="match status" value="1"/>
</dbReference>
<dbReference type="PRINTS" id="PR00413">
    <property type="entry name" value="HADHALOGNASE"/>
</dbReference>
<dbReference type="InterPro" id="IPR006439">
    <property type="entry name" value="HAD-SF_hydro_IA"/>
</dbReference>
<dbReference type="EMBL" id="CP011388">
    <property type="protein sequence ID" value="ANE47305.1"/>
    <property type="molecule type" value="Genomic_DNA"/>
</dbReference>
<dbReference type="Gene3D" id="1.10.150.240">
    <property type="entry name" value="Putative phosphatase, domain 2"/>
    <property type="match status" value="1"/>
</dbReference>
<protein>
    <recommendedName>
        <fullName evidence="3">Phosphoglycolate phosphatase</fullName>
    </recommendedName>
</protein>
<dbReference type="STRING" id="1178515.SY83_14675"/>
<sequence length="222" mass="24520">MIKAIIFDFDGLILDTETPWYEAFREIYEEHGAHLPIELWGLGVGTSGEHFDPYLYLGECTGKPVVKEQIDALFTVKHGALMELQGVREGVEDYLKEAQAKGIRIGLASSSPRAWVESYLKQHGLFEYFEVIKTADDVLRIKPDPELYLAASEALGVAPAEAAAFEDSPNGVRAAVSAGLYSVIVPNPLTAQLAFDAYDLRLDSMADLSLGEVLKRLEQTER</sequence>
<dbReference type="Pfam" id="PF00702">
    <property type="entry name" value="Hydrolase"/>
    <property type="match status" value="1"/>
</dbReference>
<proteinExistence type="predicted"/>
<dbReference type="CDD" id="cd16423">
    <property type="entry name" value="HAD_BPGM-like"/>
    <property type="match status" value="1"/>
</dbReference>
<evidence type="ECO:0000313" key="1">
    <source>
        <dbReference type="EMBL" id="ANE47305.1"/>
    </source>
</evidence>
<keyword evidence="2" id="KW-1185">Reference proteome</keyword>
<accession>A0A172TJS7</accession>
<dbReference type="OrthoDB" id="9797743at2"/>
<dbReference type="InterPro" id="IPR023214">
    <property type="entry name" value="HAD_sf"/>
</dbReference>
<evidence type="ECO:0008006" key="3">
    <source>
        <dbReference type="Google" id="ProtNLM"/>
    </source>
</evidence>
<dbReference type="NCBIfam" id="TIGR01509">
    <property type="entry name" value="HAD-SF-IA-v3"/>
    <property type="match status" value="1"/>
</dbReference>
<dbReference type="KEGG" id="pswu:SY83_14675"/>
<dbReference type="PANTHER" id="PTHR18901">
    <property type="entry name" value="2-DEOXYGLUCOSE-6-PHOSPHATE PHOSPHATASE 2"/>
    <property type="match status" value="1"/>
</dbReference>
<dbReference type="Proteomes" id="UP000076927">
    <property type="component" value="Chromosome"/>
</dbReference>
<dbReference type="InterPro" id="IPR023198">
    <property type="entry name" value="PGP-like_dom2"/>
</dbReference>
<dbReference type="AlphaFoldDB" id="A0A172TJS7"/>
<evidence type="ECO:0000313" key="2">
    <source>
        <dbReference type="Proteomes" id="UP000076927"/>
    </source>
</evidence>
<dbReference type="SFLD" id="SFLDS00003">
    <property type="entry name" value="Haloacid_Dehalogenase"/>
    <property type="match status" value="1"/>
</dbReference>